<name>D2S0J4_HALTV</name>
<evidence type="ECO:0000256" key="2">
    <source>
        <dbReference type="SAM" id="MobiDB-lite"/>
    </source>
</evidence>
<proteinExistence type="predicted"/>
<reference evidence="3 4" key="1">
    <citation type="journal article" date="2010" name="Stand. Genomic Sci.">
        <title>Complete genome sequence of Haloterrigena turkmenica type strain (4k).</title>
        <authorList>
            <person name="Saunders E."/>
            <person name="Tindall B.J."/>
            <person name="Fahnrich R."/>
            <person name="Lapidus A."/>
            <person name="Copeland A."/>
            <person name="Del Rio T.G."/>
            <person name="Lucas S."/>
            <person name="Chen F."/>
            <person name="Tice H."/>
            <person name="Cheng J.F."/>
            <person name="Han C."/>
            <person name="Detter J.C."/>
            <person name="Bruce D."/>
            <person name="Goodwin L."/>
            <person name="Chain P."/>
            <person name="Pitluck S."/>
            <person name="Pati A."/>
            <person name="Ivanova N."/>
            <person name="Mavromatis K."/>
            <person name="Chen A."/>
            <person name="Palaniappan K."/>
            <person name="Land M."/>
            <person name="Hauser L."/>
            <person name="Chang Y.J."/>
            <person name="Jeffries C.D."/>
            <person name="Brettin T."/>
            <person name="Rohde M."/>
            <person name="Goker M."/>
            <person name="Bristow J."/>
            <person name="Eisen J.A."/>
            <person name="Markowitz V."/>
            <person name="Hugenholtz P."/>
            <person name="Klenk H.P."/>
            <person name="Kyrpides N.C."/>
        </authorList>
    </citation>
    <scope>NUCLEOTIDE SEQUENCE [LARGE SCALE GENOMIC DNA]</scope>
    <source>
        <strain evidence="4">ATCC 51198 / DSM 5511 / JCM 9101 / NCIMB 13204 / VKM B-1734 / 4k</strain>
    </source>
</reference>
<dbReference type="InterPro" id="IPR003847">
    <property type="entry name" value="Put_antitoxin"/>
</dbReference>
<accession>D2S0J4</accession>
<evidence type="ECO:0000256" key="1">
    <source>
        <dbReference type="ARBA" id="ARBA00022649"/>
    </source>
</evidence>
<dbReference type="HOGENOM" id="CLU_170073_2_1_2"/>
<dbReference type="AlphaFoldDB" id="D2S0J4"/>
<feature type="compositionally biased region" description="Basic and acidic residues" evidence="2">
    <location>
        <begin position="50"/>
        <end position="67"/>
    </location>
</feature>
<evidence type="ECO:0008006" key="5">
    <source>
        <dbReference type="Google" id="ProtNLM"/>
    </source>
</evidence>
<evidence type="ECO:0000313" key="3">
    <source>
        <dbReference type="EMBL" id="ADB62891.1"/>
    </source>
</evidence>
<keyword evidence="1" id="KW-1277">Toxin-antitoxin system</keyword>
<feature type="region of interest" description="Disordered" evidence="2">
    <location>
        <begin position="46"/>
        <end position="67"/>
    </location>
</feature>
<dbReference type="EMBL" id="CP001861">
    <property type="protein sequence ID" value="ADB62891.1"/>
    <property type="molecule type" value="Genomic_DNA"/>
</dbReference>
<geneLocation type="plasmid" evidence="3 4">
    <name>pHTUR01</name>
</geneLocation>
<gene>
    <name evidence="3" type="ordered locus">Htur_4051</name>
</gene>
<dbReference type="Pfam" id="PF02697">
    <property type="entry name" value="VAPB_antitox"/>
    <property type="match status" value="1"/>
</dbReference>
<dbReference type="Proteomes" id="UP000001903">
    <property type="component" value="Plasmid pHTUR01"/>
</dbReference>
<organism evidence="3 4">
    <name type="scientific">Haloterrigena turkmenica (strain ATCC 51198 / DSM 5511 / JCM 9101 / NCIMB 13204 / VKM B-1734 / 4k)</name>
    <name type="common">Halococcus turkmenicus</name>
    <dbReference type="NCBI Taxonomy" id="543526"/>
    <lineage>
        <taxon>Archaea</taxon>
        <taxon>Methanobacteriati</taxon>
        <taxon>Methanobacteriota</taxon>
        <taxon>Stenosarchaea group</taxon>
        <taxon>Halobacteria</taxon>
        <taxon>Halobacteriales</taxon>
        <taxon>Natrialbaceae</taxon>
        <taxon>Haloterrigena</taxon>
    </lineage>
</organism>
<evidence type="ECO:0000313" key="4">
    <source>
        <dbReference type="Proteomes" id="UP000001903"/>
    </source>
</evidence>
<dbReference type="KEGG" id="htu:Htur_4051"/>
<sequence>MHMSTSIRVSDETKAKLDRLKRDDESFDELLKRLASDEEPITVGAWDSDTADRARDAIDRSRESFER</sequence>
<keyword evidence="3" id="KW-0614">Plasmid</keyword>
<protein>
    <recommendedName>
        <fullName evidence="5">Antitoxin</fullName>
    </recommendedName>
</protein>
<keyword evidence="4" id="KW-1185">Reference proteome</keyword>